<reference evidence="5 8" key="1">
    <citation type="submission" date="2017-05" db="EMBL/GenBank/DDBJ databases">
        <title>Draft genome sequence of MDR A. baumannii AB360.</title>
        <authorList>
            <person name="Wareham D.W."/>
            <person name="Bean D.C."/>
        </authorList>
    </citation>
    <scope>NUCLEOTIDE SEQUENCE [LARGE SCALE GENOMIC DNA]</scope>
    <source>
        <strain evidence="5 8">AB360</strain>
    </source>
</reference>
<gene>
    <name evidence="5" type="ORF">CBE85_19890</name>
    <name evidence="6" type="ORF">CPI82_13730</name>
    <name evidence="4" type="ORF">G3N53_16840</name>
    <name evidence="3" type="ORF">GNY86_21855</name>
    <name evidence="7" type="ORF">J6E47_14025</name>
</gene>
<evidence type="ECO:0000256" key="2">
    <source>
        <dbReference type="SAM" id="Phobius"/>
    </source>
</evidence>
<dbReference type="Proteomes" id="UP000439424">
    <property type="component" value="Unassembled WGS sequence"/>
</dbReference>
<dbReference type="EMBL" id="NXDV01000010">
    <property type="protein sequence ID" value="PHQ02189.1"/>
    <property type="molecule type" value="Genomic_DNA"/>
</dbReference>
<evidence type="ECO:0000313" key="11">
    <source>
        <dbReference type="Proteomes" id="UP000470018"/>
    </source>
</evidence>
<reference evidence="3 10" key="3">
    <citation type="submission" date="2019-11" db="EMBL/GenBank/DDBJ databases">
        <title>Multidrug-resistant Acinetobacter baumannii moving toward extensively drug-resistant over fifteen years in South of Brazil.</title>
        <authorList>
            <person name="Fedrigo N.H."/>
            <person name="Cerdeira L."/>
            <person name="Fuga B."/>
            <person name="Marini P.V.B."/>
            <person name="Shinohara D.R."/>
            <person name="Carrara-Marroni F.E."/>
            <person name="Lincopan N."/>
            <person name="Tognim M.C.B."/>
        </authorList>
    </citation>
    <scope>NUCLEOTIDE SEQUENCE [LARGE SCALE GENOMIC DNA]</scope>
    <source>
        <strain evidence="3 10">Ac576</strain>
    </source>
</reference>
<organism evidence="5 8">
    <name type="scientific">Acinetobacter baumannii</name>
    <dbReference type="NCBI Taxonomy" id="470"/>
    <lineage>
        <taxon>Bacteria</taxon>
        <taxon>Pseudomonadati</taxon>
        <taxon>Pseudomonadota</taxon>
        <taxon>Gammaproteobacteria</taxon>
        <taxon>Moraxellales</taxon>
        <taxon>Moraxellaceae</taxon>
        <taxon>Acinetobacter</taxon>
        <taxon>Acinetobacter calcoaceticus/baumannii complex</taxon>
    </lineage>
</organism>
<feature type="compositionally biased region" description="Polar residues" evidence="1">
    <location>
        <begin position="1"/>
        <end position="12"/>
    </location>
</feature>
<reference evidence="4 11" key="4">
    <citation type="submission" date="2020-02" db="EMBL/GenBank/DDBJ databases">
        <title>Whole genome shot-gun sequencing of clinical Carbapenem resistant A. baumannii.</title>
        <authorList>
            <person name="Veeraraghavan B."/>
            <person name="Mathur P."/>
            <person name="Vijayakumar S."/>
            <person name="Vasudevan K."/>
            <person name="Lincy M."/>
            <person name="Kirubananthan A."/>
        </authorList>
    </citation>
    <scope>NUCLEOTIDE SEQUENCE [LARGE SCALE GENOMIC DNA]</scope>
    <source>
        <strain evidence="4 11">SP816</strain>
    </source>
</reference>
<name>A0A0E1FGD6_ACIBA</name>
<evidence type="ECO:0000313" key="8">
    <source>
        <dbReference type="Proteomes" id="UP000197394"/>
    </source>
</evidence>
<accession>A0A0E1FGD6</accession>
<feature type="region of interest" description="Disordered" evidence="1">
    <location>
        <begin position="1"/>
        <end position="22"/>
    </location>
</feature>
<evidence type="ECO:0000313" key="3">
    <source>
        <dbReference type="EMBL" id="MVM94180.1"/>
    </source>
</evidence>
<evidence type="ECO:0000313" key="10">
    <source>
        <dbReference type="Proteomes" id="UP000439424"/>
    </source>
</evidence>
<reference evidence="6 9" key="2">
    <citation type="submission" date="2017-09" db="EMBL/GenBank/DDBJ databases">
        <title>Draft genome of Acinetobacter baumannii strain I43, a mercury resistant bacteria.</title>
        <authorList>
            <person name="Siqueira K.A."/>
            <person name="Mello I.S."/>
            <person name="Mendes T.A."/>
            <person name="Soares M.A."/>
        </authorList>
    </citation>
    <scope>NUCLEOTIDE SEQUENCE [LARGE SCALE GENOMIC DNA]</scope>
    <source>
        <strain evidence="6 9">I43</strain>
    </source>
</reference>
<dbReference type="EMBL" id="CP072270">
    <property type="protein sequence ID" value="QTK42521.1"/>
    <property type="molecule type" value="Genomic_DNA"/>
</dbReference>
<dbReference type="Proteomes" id="UP000223291">
    <property type="component" value="Unassembled WGS sequence"/>
</dbReference>
<dbReference type="Proteomes" id="UP000197394">
    <property type="component" value="Unassembled WGS sequence"/>
</dbReference>
<dbReference type="AlphaFoldDB" id="A0A0E1FGD6"/>
<evidence type="ECO:0000313" key="4">
    <source>
        <dbReference type="EMBL" id="NDW42742.1"/>
    </source>
</evidence>
<evidence type="ECO:0000313" key="5">
    <source>
        <dbReference type="EMBL" id="OWK64809.1"/>
    </source>
</evidence>
<dbReference type="RefSeq" id="WP_001076396.1">
    <property type="nucleotide sequence ID" value="NZ_AP014649.1"/>
</dbReference>
<reference evidence="7" key="5">
    <citation type="submission" date="2021-03" db="EMBL/GenBank/DDBJ databases">
        <title>Complete genome sequencing of Acinetobacter baumannii.</title>
        <authorList>
            <person name="Yadav B."/>
            <person name="Makwana N."/>
            <person name="Kharat A.S."/>
            <person name="Veeraraghavan B."/>
            <person name="Vijayakumar S."/>
            <person name="Priya M."/>
        </authorList>
    </citation>
    <scope>NUCLEOTIDE SEQUENCE</scope>
    <source>
        <strain evidence="7">KSK6</strain>
    </source>
</reference>
<evidence type="ECO:0000313" key="9">
    <source>
        <dbReference type="Proteomes" id="UP000223291"/>
    </source>
</evidence>
<evidence type="ECO:0000313" key="6">
    <source>
        <dbReference type="EMBL" id="PHQ02189.1"/>
    </source>
</evidence>
<protein>
    <submittedName>
        <fullName evidence="5">Uncharacterized protein</fullName>
    </submittedName>
</protein>
<feature type="transmembrane region" description="Helical" evidence="2">
    <location>
        <begin position="37"/>
        <end position="59"/>
    </location>
</feature>
<dbReference type="Proteomes" id="UP000664966">
    <property type="component" value="Chromosome"/>
</dbReference>
<sequence length="60" mass="6337">MNQSEENVSTKPGISIEGKMSEKDAGRAAVIMAWGKAISLVIGSVAGAITAITTFFKYIF</sequence>
<dbReference type="EMBL" id="NGKM01000038">
    <property type="protein sequence ID" value="OWK64809.1"/>
    <property type="molecule type" value="Genomic_DNA"/>
</dbReference>
<proteinExistence type="predicted"/>
<keyword evidence="2" id="KW-0812">Transmembrane</keyword>
<dbReference type="KEGG" id="abau:IX87_05835"/>
<dbReference type="Proteomes" id="UP000470018">
    <property type="component" value="Unassembled WGS sequence"/>
</dbReference>
<keyword evidence="2" id="KW-0472">Membrane</keyword>
<dbReference type="EMBL" id="WPIP01000531">
    <property type="protein sequence ID" value="MVM94180.1"/>
    <property type="molecule type" value="Genomic_DNA"/>
</dbReference>
<evidence type="ECO:0000313" key="7">
    <source>
        <dbReference type="EMBL" id="QTK42521.1"/>
    </source>
</evidence>
<dbReference type="EMBL" id="JAAGTY010000025">
    <property type="protein sequence ID" value="NDW42742.1"/>
    <property type="molecule type" value="Genomic_DNA"/>
</dbReference>
<keyword evidence="2" id="KW-1133">Transmembrane helix</keyword>
<evidence type="ECO:0000256" key="1">
    <source>
        <dbReference type="SAM" id="MobiDB-lite"/>
    </source>
</evidence>